<keyword evidence="4 5" id="KW-0472">Membrane</keyword>
<evidence type="ECO:0000313" key="8">
    <source>
        <dbReference type="Proteomes" id="UP001151478"/>
    </source>
</evidence>
<keyword evidence="3 5" id="KW-1133">Transmembrane helix</keyword>
<dbReference type="EMBL" id="JAOSLC020000003">
    <property type="protein sequence ID" value="MDD7915443.1"/>
    <property type="molecule type" value="Genomic_DNA"/>
</dbReference>
<accession>A0ABT5SBH6</accession>
<feature type="transmembrane region" description="Helical" evidence="5">
    <location>
        <begin position="70"/>
        <end position="90"/>
    </location>
</feature>
<dbReference type="InterPro" id="IPR019109">
    <property type="entry name" value="MamF_MmsF"/>
</dbReference>
<proteinExistence type="predicted"/>
<comment type="caution">
    <text evidence="7">The sequence shown here is derived from an EMBL/GenBank/DDBJ whole genome shotgun (WGS) entry which is preliminary data.</text>
</comment>
<comment type="subcellular location">
    <subcellularLocation>
        <location evidence="1">Membrane</location>
        <topology evidence="1">Multi-pass membrane protein</topology>
    </subcellularLocation>
</comment>
<dbReference type="SUPFAM" id="SSF47413">
    <property type="entry name" value="lambda repressor-like DNA-binding domains"/>
    <property type="match status" value="1"/>
</dbReference>
<feature type="transmembrane region" description="Helical" evidence="5">
    <location>
        <begin position="138"/>
        <end position="158"/>
    </location>
</feature>
<evidence type="ECO:0000256" key="3">
    <source>
        <dbReference type="ARBA" id="ARBA00022989"/>
    </source>
</evidence>
<name>A0ABT5SBH6_9FLAO</name>
<protein>
    <submittedName>
        <fullName evidence="7">Helix-turn-helix domain-containing protein</fullName>
    </submittedName>
</protein>
<dbReference type="Proteomes" id="UP001151478">
    <property type="component" value="Unassembled WGS sequence"/>
</dbReference>
<evidence type="ECO:0000256" key="5">
    <source>
        <dbReference type="SAM" id="Phobius"/>
    </source>
</evidence>
<keyword evidence="8" id="KW-1185">Reference proteome</keyword>
<sequence length="179" mass="19767">MGLSQEALAEKANVSLSTIQRIEKGTVKPRAFTIKVLAETLGFDISELISTPTDNENSQLSFSSLKKMNLSTLFLVFVPFINLIIPIVLWKKSKKIQSKNIVAGKIISFQLLWSIVAIIGMGITLFISNIIIGKAGDGLFISILFYLLAVLFNVFIIVKTSSQLNKKSKNVLSFVPNLF</sequence>
<reference evidence="7" key="1">
    <citation type="submission" date="2023-02" db="EMBL/GenBank/DDBJ databases">
        <title>Polaribacter ponticola sp. nov., isolated from seawater.</title>
        <authorList>
            <person name="Baek J.H."/>
            <person name="Kim J.M."/>
            <person name="Choi D.G."/>
            <person name="Jeon C.O."/>
        </authorList>
    </citation>
    <scope>NUCLEOTIDE SEQUENCE</scope>
    <source>
        <strain evidence="7">MSW5</strain>
    </source>
</reference>
<gene>
    <name evidence="7" type="ORF">N5A56_013915</name>
</gene>
<dbReference type="InterPro" id="IPR001387">
    <property type="entry name" value="Cro/C1-type_HTH"/>
</dbReference>
<dbReference type="Pfam" id="PF01381">
    <property type="entry name" value="HTH_3"/>
    <property type="match status" value="1"/>
</dbReference>
<feature type="domain" description="HTH cro/C1-type" evidence="6">
    <location>
        <begin position="2"/>
        <end position="48"/>
    </location>
</feature>
<dbReference type="InterPro" id="IPR010982">
    <property type="entry name" value="Lambda_DNA-bd_dom_sf"/>
</dbReference>
<feature type="transmembrane region" description="Helical" evidence="5">
    <location>
        <begin position="111"/>
        <end position="132"/>
    </location>
</feature>
<dbReference type="SMART" id="SM00530">
    <property type="entry name" value="HTH_XRE"/>
    <property type="match status" value="1"/>
</dbReference>
<dbReference type="Gene3D" id="1.10.260.40">
    <property type="entry name" value="lambda repressor-like DNA-binding domains"/>
    <property type="match status" value="1"/>
</dbReference>
<evidence type="ECO:0000313" key="7">
    <source>
        <dbReference type="EMBL" id="MDD7915443.1"/>
    </source>
</evidence>
<organism evidence="7 8">
    <name type="scientific">Polaribacter ponticola</name>
    <dbReference type="NCBI Taxonomy" id="2978475"/>
    <lineage>
        <taxon>Bacteria</taxon>
        <taxon>Pseudomonadati</taxon>
        <taxon>Bacteroidota</taxon>
        <taxon>Flavobacteriia</taxon>
        <taxon>Flavobacteriales</taxon>
        <taxon>Flavobacteriaceae</taxon>
    </lineage>
</organism>
<evidence type="ECO:0000256" key="2">
    <source>
        <dbReference type="ARBA" id="ARBA00022692"/>
    </source>
</evidence>
<dbReference type="PROSITE" id="PS50943">
    <property type="entry name" value="HTH_CROC1"/>
    <property type="match status" value="1"/>
</dbReference>
<dbReference type="RefSeq" id="WP_265725992.1">
    <property type="nucleotide sequence ID" value="NZ_JAOSLC020000003.1"/>
</dbReference>
<dbReference type="Pfam" id="PF09685">
    <property type="entry name" value="MamF_MmsF"/>
    <property type="match status" value="1"/>
</dbReference>
<dbReference type="CDD" id="cd00093">
    <property type="entry name" value="HTH_XRE"/>
    <property type="match status" value="1"/>
</dbReference>
<evidence type="ECO:0000256" key="1">
    <source>
        <dbReference type="ARBA" id="ARBA00004141"/>
    </source>
</evidence>
<evidence type="ECO:0000259" key="6">
    <source>
        <dbReference type="PROSITE" id="PS50943"/>
    </source>
</evidence>
<keyword evidence="2 5" id="KW-0812">Transmembrane</keyword>
<evidence type="ECO:0000256" key="4">
    <source>
        <dbReference type="ARBA" id="ARBA00023136"/>
    </source>
</evidence>